<keyword evidence="3" id="KW-1185">Reference proteome</keyword>
<keyword evidence="1" id="KW-0472">Membrane</keyword>
<organism evidence="2 3">
    <name type="scientific">Nocardioides zhouii</name>
    <dbReference type="NCBI Taxonomy" id="1168729"/>
    <lineage>
        <taxon>Bacteria</taxon>
        <taxon>Bacillati</taxon>
        <taxon>Actinomycetota</taxon>
        <taxon>Actinomycetes</taxon>
        <taxon>Propionibacteriales</taxon>
        <taxon>Nocardioidaceae</taxon>
        <taxon>Nocardioides</taxon>
    </lineage>
</organism>
<evidence type="ECO:0000313" key="2">
    <source>
        <dbReference type="EMBL" id="RYC12913.1"/>
    </source>
</evidence>
<evidence type="ECO:0000256" key="1">
    <source>
        <dbReference type="SAM" id="Phobius"/>
    </source>
</evidence>
<protein>
    <recommendedName>
        <fullName evidence="4">Alkaline shock response membrane anchor protein AmaP</fullName>
    </recommendedName>
</protein>
<dbReference type="Proteomes" id="UP000291101">
    <property type="component" value="Unassembled WGS sequence"/>
</dbReference>
<evidence type="ECO:0000313" key="3">
    <source>
        <dbReference type="Proteomes" id="UP000291101"/>
    </source>
</evidence>
<feature type="transmembrane region" description="Helical" evidence="1">
    <location>
        <begin position="70"/>
        <end position="91"/>
    </location>
</feature>
<keyword evidence="1" id="KW-1133">Transmembrane helix</keyword>
<dbReference type="EMBL" id="SDWV01000005">
    <property type="protein sequence ID" value="RYC12913.1"/>
    <property type="molecule type" value="Genomic_DNA"/>
</dbReference>
<sequence>MSTSRVQRALSRPPVGLHRFVPVGILGAVALVALAVVTVRDLVVDRGWSAGQPWLPDVLRGLDGTTPTTGLLVVATVAAAIGLVLLVVGLLPSPRRHVRARESEQLWSSPAALAAVSRAAADRAPGVLSARTTRAGRRRVTIDVATRGDDGATMATAREVATTAGRALGARRIDVRTAEEE</sequence>
<keyword evidence="1" id="KW-0812">Transmembrane</keyword>
<dbReference type="AlphaFoldDB" id="A0A4Q2T4K5"/>
<feature type="transmembrane region" description="Helical" evidence="1">
    <location>
        <begin position="20"/>
        <end position="39"/>
    </location>
</feature>
<name>A0A4Q2T4K5_9ACTN</name>
<comment type="caution">
    <text evidence="2">The sequence shown here is derived from an EMBL/GenBank/DDBJ whole genome shotgun (WGS) entry which is preliminary data.</text>
</comment>
<dbReference type="RefSeq" id="WP_129425938.1">
    <property type="nucleotide sequence ID" value="NZ_SDWV01000005.1"/>
</dbReference>
<proteinExistence type="predicted"/>
<accession>A0A4Q2T4K5</accession>
<gene>
    <name evidence="2" type="ORF">EUA94_06675</name>
</gene>
<evidence type="ECO:0008006" key="4">
    <source>
        <dbReference type="Google" id="ProtNLM"/>
    </source>
</evidence>
<reference evidence="2 3" key="1">
    <citation type="submission" date="2019-01" db="EMBL/GenBank/DDBJ databases">
        <title>Novel species of Nocardioides.</title>
        <authorList>
            <person name="Liu Q."/>
            <person name="X Y.-H."/>
        </authorList>
    </citation>
    <scope>NUCLEOTIDE SEQUENCE [LARGE SCALE GENOMIC DNA]</scope>
    <source>
        <strain evidence="2 3">HLT2-9</strain>
    </source>
</reference>